<accession>A0A8I6SFG1</accession>
<dbReference type="EnsemblMetazoa" id="XM_024225288.1">
    <property type="protein sequence ID" value="XP_024081056.1"/>
    <property type="gene ID" value="LOC106668565"/>
</dbReference>
<feature type="DNA-binding region" description="HMG box" evidence="5">
    <location>
        <begin position="536"/>
        <end position="604"/>
    </location>
</feature>
<dbReference type="RefSeq" id="XP_024081056.1">
    <property type="nucleotide sequence ID" value="XM_024225288.1"/>
</dbReference>
<keyword evidence="3" id="KW-0804">Transcription</keyword>
<dbReference type="GO" id="GO:0045165">
    <property type="term" value="P:cell fate commitment"/>
    <property type="evidence" value="ECO:0007669"/>
    <property type="project" value="TreeGrafter"/>
</dbReference>
<dbReference type="GO" id="GO:0005634">
    <property type="term" value="C:nucleus"/>
    <property type="evidence" value="ECO:0007669"/>
    <property type="project" value="UniProtKB-UniRule"/>
</dbReference>
<dbReference type="AlphaFoldDB" id="A0A8I6SFG1"/>
<feature type="compositionally biased region" description="Polar residues" evidence="6">
    <location>
        <begin position="672"/>
        <end position="689"/>
    </location>
</feature>
<feature type="compositionally biased region" description="Low complexity" evidence="6">
    <location>
        <begin position="186"/>
        <end position="200"/>
    </location>
</feature>
<feature type="region of interest" description="Disordered" evidence="6">
    <location>
        <begin position="220"/>
        <end position="244"/>
    </location>
</feature>
<dbReference type="InterPro" id="IPR009071">
    <property type="entry name" value="HMG_box_dom"/>
</dbReference>
<dbReference type="CTD" id="43844"/>
<proteinExistence type="predicted"/>
<dbReference type="GO" id="GO:0000981">
    <property type="term" value="F:DNA-binding transcription factor activity, RNA polymerase II-specific"/>
    <property type="evidence" value="ECO:0007669"/>
    <property type="project" value="TreeGrafter"/>
</dbReference>
<dbReference type="PANTHER" id="PTHR45789">
    <property type="entry name" value="FI18025P1"/>
    <property type="match status" value="1"/>
</dbReference>
<dbReference type="InterPro" id="IPR051356">
    <property type="entry name" value="SOX/SOX-like_TF"/>
</dbReference>
<feature type="region of interest" description="Disordered" evidence="6">
    <location>
        <begin position="372"/>
        <end position="430"/>
    </location>
</feature>
<dbReference type="PROSITE" id="PS50118">
    <property type="entry name" value="HMG_BOX_2"/>
    <property type="match status" value="1"/>
</dbReference>
<sequence length="689" mass="77899">MDRTCPPTVVRVSRVRECFARCDLHDCVCLRCGLIVREIFSPAKRNASRNMSSKRKSPPSKLQEGGEEGGTENSLNGDSIAGEGEEEIREERGGMFYKLGSSSSSGGSELEDLIPPEEEVLTPPNKKRFLDNGMLGPYDESHLRPKLALHQTLLNPLHGAPFSSDIDPARPKSNCESPTDKGLHINNNSTTLNHNNNNNNFSGKRTMDDVLKRLTSKMNNSTIKEDKTPNSPNKMPTGDQLDGEEMEPNSLINHLQAMTGETLLEKERRLSEMIVQLQMVRDQLLSQQEQQNKFLGSSEAQKQMEIQQRVHQEQQLRQDHILQQQHKIHELQNQISSQYASSKGISLGSPQSLMFLPFLDQLRNLQPQAHHLPQVSNDSTPSNSGDNWCGNVESPPPQDPDAPLNLSKPKATPTGRTEPSNNSPSLKLIPPNLLMPRAFLPYATMPPRANSQTKLGIVGANENDKLPAYTGLHLYPPPHHHILQQPHREEVKEDNEFLSPCHIWSQESGFKIQDDSSEKAKMMRQPKRDGENKPHIKRPMNAFMVWAKDERRKILKACPDMHNSNISKILGARWKSMSNAEKQPFYEEQSRLSKLHMEKHPDYRYRPRPKRTCIVDGKKMRISEYKSLMRQRRNEMRQLWCRNEAGPSGMAGPSYGFPPDGSISPPEMLTFSPANSPSFETNSPSHNEE</sequence>
<keyword evidence="4 5" id="KW-0539">Nucleus</keyword>
<dbReference type="Proteomes" id="UP000494040">
    <property type="component" value="Unassembled WGS sequence"/>
</dbReference>
<evidence type="ECO:0000256" key="3">
    <source>
        <dbReference type="ARBA" id="ARBA00023163"/>
    </source>
</evidence>
<feature type="region of interest" description="Disordered" evidence="6">
    <location>
        <begin position="650"/>
        <end position="689"/>
    </location>
</feature>
<dbReference type="FunFam" id="1.10.30.10:FF:000003">
    <property type="entry name" value="Putative transcription factor SOX-6"/>
    <property type="match status" value="1"/>
</dbReference>
<keyword evidence="2 5" id="KW-0238">DNA-binding</keyword>
<dbReference type="SMART" id="SM00398">
    <property type="entry name" value="HMG"/>
    <property type="match status" value="1"/>
</dbReference>
<dbReference type="PANTHER" id="PTHR45789:SF2">
    <property type="entry name" value="FI18025P1"/>
    <property type="match status" value="1"/>
</dbReference>
<dbReference type="InterPro" id="IPR036910">
    <property type="entry name" value="HMG_box_dom_sf"/>
</dbReference>
<evidence type="ECO:0000256" key="1">
    <source>
        <dbReference type="ARBA" id="ARBA00023015"/>
    </source>
</evidence>
<dbReference type="CDD" id="cd22042">
    <property type="entry name" value="HMG-box_EGL13-like"/>
    <property type="match status" value="1"/>
</dbReference>
<feature type="region of interest" description="Disordered" evidence="6">
    <location>
        <begin position="185"/>
        <end position="204"/>
    </location>
</feature>
<dbReference type="GO" id="GO:0000978">
    <property type="term" value="F:RNA polymerase II cis-regulatory region sequence-specific DNA binding"/>
    <property type="evidence" value="ECO:0007669"/>
    <property type="project" value="TreeGrafter"/>
</dbReference>
<reference evidence="8" key="1">
    <citation type="submission" date="2022-01" db="UniProtKB">
        <authorList>
            <consortium name="EnsemblMetazoa"/>
        </authorList>
    </citation>
    <scope>IDENTIFICATION</scope>
</reference>
<organism evidence="8 9">
    <name type="scientific">Cimex lectularius</name>
    <name type="common">Bed bug</name>
    <name type="synonym">Acanthia lectularia</name>
    <dbReference type="NCBI Taxonomy" id="79782"/>
    <lineage>
        <taxon>Eukaryota</taxon>
        <taxon>Metazoa</taxon>
        <taxon>Ecdysozoa</taxon>
        <taxon>Arthropoda</taxon>
        <taxon>Hexapoda</taxon>
        <taxon>Insecta</taxon>
        <taxon>Pterygota</taxon>
        <taxon>Neoptera</taxon>
        <taxon>Paraneoptera</taxon>
        <taxon>Hemiptera</taxon>
        <taxon>Heteroptera</taxon>
        <taxon>Panheteroptera</taxon>
        <taxon>Cimicomorpha</taxon>
        <taxon>Cimicidae</taxon>
        <taxon>Cimex</taxon>
    </lineage>
</organism>
<evidence type="ECO:0000313" key="9">
    <source>
        <dbReference type="Proteomes" id="UP000494040"/>
    </source>
</evidence>
<name>A0A8I6SFG1_CIMLE</name>
<evidence type="ECO:0000313" key="8">
    <source>
        <dbReference type="EnsemblMetazoa" id="XP_024081056.1"/>
    </source>
</evidence>
<feature type="region of interest" description="Disordered" evidence="6">
    <location>
        <begin position="45"/>
        <end position="87"/>
    </location>
</feature>
<dbReference type="Gene3D" id="1.10.30.10">
    <property type="entry name" value="High mobility group box domain"/>
    <property type="match status" value="1"/>
</dbReference>
<evidence type="ECO:0000256" key="6">
    <source>
        <dbReference type="SAM" id="MobiDB-lite"/>
    </source>
</evidence>
<feature type="compositionally biased region" description="Polar residues" evidence="6">
    <location>
        <begin position="374"/>
        <end position="386"/>
    </location>
</feature>
<dbReference type="OrthoDB" id="6247875at2759"/>
<dbReference type="Pfam" id="PF00505">
    <property type="entry name" value="HMG_box"/>
    <property type="match status" value="1"/>
</dbReference>
<evidence type="ECO:0000256" key="5">
    <source>
        <dbReference type="PROSITE-ProRule" id="PRU00267"/>
    </source>
</evidence>
<protein>
    <recommendedName>
        <fullName evidence="7">HMG box domain-containing protein</fullName>
    </recommendedName>
</protein>
<evidence type="ECO:0000256" key="4">
    <source>
        <dbReference type="ARBA" id="ARBA00023242"/>
    </source>
</evidence>
<feature type="domain" description="HMG box" evidence="7">
    <location>
        <begin position="536"/>
        <end position="604"/>
    </location>
</feature>
<dbReference type="OMA" id="QEMRINE"/>
<dbReference type="GeneID" id="106668565"/>
<evidence type="ECO:0000259" key="7">
    <source>
        <dbReference type="PROSITE" id="PS50118"/>
    </source>
</evidence>
<feature type="compositionally biased region" description="Polar residues" evidence="6">
    <location>
        <begin position="414"/>
        <end position="425"/>
    </location>
</feature>
<dbReference type="SUPFAM" id="SSF47095">
    <property type="entry name" value="HMG-box"/>
    <property type="match status" value="1"/>
</dbReference>
<keyword evidence="9" id="KW-1185">Reference proteome</keyword>
<keyword evidence="1" id="KW-0805">Transcription regulation</keyword>
<evidence type="ECO:0000256" key="2">
    <source>
        <dbReference type="ARBA" id="ARBA00023125"/>
    </source>
</evidence>